<evidence type="ECO:0000256" key="1">
    <source>
        <dbReference type="ARBA" id="ARBA00004141"/>
    </source>
</evidence>
<feature type="transmembrane region" description="Helical" evidence="5">
    <location>
        <begin position="64"/>
        <end position="86"/>
    </location>
</feature>
<comment type="subcellular location">
    <subcellularLocation>
        <location evidence="1">Membrane</location>
        <topology evidence="1">Multi-pass membrane protein</topology>
    </subcellularLocation>
</comment>
<keyword evidence="8" id="KW-1185">Reference proteome</keyword>
<keyword evidence="3 5" id="KW-1133">Transmembrane helix</keyword>
<dbReference type="InterPro" id="IPR052946">
    <property type="entry name" value="Alkaline_pH_Ca-Antiporter"/>
</dbReference>
<feature type="transmembrane region" description="Helical" evidence="5">
    <location>
        <begin position="33"/>
        <end position="52"/>
    </location>
</feature>
<feature type="transmembrane region" description="Helical" evidence="5">
    <location>
        <begin position="239"/>
        <end position="258"/>
    </location>
</feature>
<dbReference type="GO" id="GO:0005886">
    <property type="term" value="C:plasma membrane"/>
    <property type="evidence" value="ECO:0007669"/>
    <property type="project" value="TreeGrafter"/>
</dbReference>
<dbReference type="EMBL" id="SACL01000001">
    <property type="protein sequence ID" value="RVT98865.1"/>
    <property type="molecule type" value="Genomic_DNA"/>
</dbReference>
<evidence type="ECO:0000256" key="5">
    <source>
        <dbReference type="SAM" id="Phobius"/>
    </source>
</evidence>
<reference evidence="7 8" key="1">
    <citation type="submission" date="2019-01" db="EMBL/GenBank/DDBJ databases">
        <authorList>
            <person name="Chen W.-M."/>
        </authorList>
    </citation>
    <scope>NUCLEOTIDE SEQUENCE [LARGE SCALE GENOMIC DNA]</scope>
    <source>
        <strain evidence="7 8">CCP-6</strain>
    </source>
</reference>
<gene>
    <name evidence="7" type="ORF">EOD42_01760</name>
</gene>
<keyword evidence="4 5" id="KW-0472">Membrane</keyword>
<evidence type="ECO:0000259" key="6">
    <source>
        <dbReference type="Pfam" id="PF01699"/>
    </source>
</evidence>
<accession>A0A437MMJ8</accession>
<dbReference type="Pfam" id="PF01699">
    <property type="entry name" value="Na_Ca_ex"/>
    <property type="match status" value="2"/>
</dbReference>
<feature type="transmembrane region" description="Helical" evidence="5">
    <location>
        <begin position="98"/>
        <end position="119"/>
    </location>
</feature>
<evidence type="ECO:0000313" key="7">
    <source>
        <dbReference type="EMBL" id="RVT98865.1"/>
    </source>
</evidence>
<feature type="transmembrane region" description="Helical" evidence="5">
    <location>
        <begin position="313"/>
        <end position="330"/>
    </location>
</feature>
<feature type="transmembrane region" description="Helical" evidence="5">
    <location>
        <begin position="337"/>
        <end position="355"/>
    </location>
</feature>
<proteinExistence type="predicted"/>
<dbReference type="InterPro" id="IPR004837">
    <property type="entry name" value="NaCa_Exmemb"/>
</dbReference>
<evidence type="ECO:0000256" key="3">
    <source>
        <dbReference type="ARBA" id="ARBA00022989"/>
    </source>
</evidence>
<evidence type="ECO:0000256" key="2">
    <source>
        <dbReference type="ARBA" id="ARBA00022692"/>
    </source>
</evidence>
<keyword evidence="2 5" id="KW-0812">Transmembrane</keyword>
<dbReference type="Proteomes" id="UP000282957">
    <property type="component" value="Unassembled WGS sequence"/>
</dbReference>
<comment type="caution">
    <text evidence="7">The sequence shown here is derived from an EMBL/GenBank/DDBJ whole genome shotgun (WGS) entry which is preliminary data.</text>
</comment>
<dbReference type="PANTHER" id="PTHR37958">
    <property type="entry name" value="SODIUM-POTASSIUM/PROTON ANTIPORTER CHAA"/>
    <property type="match status" value="1"/>
</dbReference>
<dbReference type="GO" id="GO:0015385">
    <property type="term" value="F:sodium:proton antiporter activity"/>
    <property type="evidence" value="ECO:0007669"/>
    <property type="project" value="TreeGrafter"/>
</dbReference>
<feature type="transmembrane region" description="Helical" evidence="5">
    <location>
        <begin position="165"/>
        <end position="185"/>
    </location>
</feature>
<feature type="domain" description="Sodium/calcium exchanger membrane region" evidence="6">
    <location>
        <begin position="212"/>
        <end position="354"/>
    </location>
</feature>
<dbReference type="RefSeq" id="WP_127785335.1">
    <property type="nucleotide sequence ID" value="NZ_SACL01000001.1"/>
</dbReference>
<evidence type="ECO:0000313" key="8">
    <source>
        <dbReference type="Proteomes" id="UP000282957"/>
    </source>
</evidence>
<evidence type="ECO:0000256" key="4">
    <source>
        <dbReference type="ARBA" id="ARBA00023136"/>
    </source>
</evidence>
<feature type="transmembrane region" description="Helical" evidence="5">
    <location>
        <begin position="126"/>
        <end position="145"/>
    </location>
</feature>
<dbReference type="GO" id="GO:0015386">
    <property type="term" value="F:potassium:proton antiporter activity"/>
    <property type="evidence" value="ECO:0007669"/>
    <property type="project" value="TreeGrafter"/>
</dbReference>
<dbReference type="AlphaFoldDB" id="A0A437MMJ8"/>
<feature type="transmembrane region" description="Helical" evidence="5">
    <location>
        <begin position="210"/>
        <end position="227"/>
    </location>
</feature>
<sequence length="356" mass="36727">MAGAVREDIPWWSWVVPAAGLLLVLLGVQGLSIFGIALVVALFTSVFAAVLHAEVVAARVGEPYGTLVLAIAITVIETGLILALMSGGGQPTLLRDSVFASVIICLNGLMGLALVLGGARHFEQGFAARGATAFLSVVITIATMTLVLPNHTRSTDGALFNSSQLLMVALMSVGLYAVFLFVMTVRHRNDFLHGHGIDPAGDPPSNRRSAIAFGLMCVSLLAVVLLAKKLAPALEAGVAAIGAPDTVVGVVVALLVLMPEGVSAIRAAARNQVQMALNLVLGSALACIGLTIPVVAAVALWNGEGLVLGLDPANTVILALTFVVSILTLAHGRTTLLQGAVHLMILAGFLMLSFMP</sequence>
<protein>
    <submittedName>
        <fullName evidence="7">Ionic transporter y4hA</fullName>
    </submittedName>
</protein>
<dbReference type="OrthoDB" id="9787814at2"/>
<dbReference type="PANTHER" id="PTHR37958:SF1">
    <property type="entry name" value="SODIUM-POTASSIUM_PROTON ANTIPORTER CHAA"/>
    <property type="match status" value="1"/>
</dbReference>
<name>A0A437MMJ8_9PROT</name>
<feature type="transmembrane region" description="Helical" evidence="5">
    <location>
        <begin position="279"/>
        <end position="301"/>
    </location>
</feature>
<feature type="transmembrane region" description="Helical" evidence="5">
    <location>
        <begin position="9"/>
        <end position="27"/>
    </location>
</feature>
<feature type="domain" description="Sodium/calcium exchanger membrane region" evidence="6">
    <location>
        <begin position="36"/>
        <end position="184"/>
    </location>
</feature>
<organism evidence="7 8">
    <name type="scientific">Rhodovarius crocodyli</name>
    <dbReference type="NCBI Taxonomy" id="1979269"/>
    <lineage>
        <taxon>Bacteria</taxon>
        <taxon>Pseudomonadati</taxon>
        <taxon>Pseudomonadota</taxon>
        <taxon>Alphaproteobacteria</taxon>
        <taxon>Acetobacterales</taxon>
        <taxon>Roseomonadaceae</taxon>
        <taxon>Rhodovarius</taxon>
    </lineage>
</organism>